<dbReference type="AlphaFoldDB" id="A0A1X6ZMV7"/>
<sequence length="230" mass="24952">MIPMTAPRRALLRASVIALAAGTFAAPAAAEVELSFYGGWQTSPHSRVKGDYGSGVNAGASFDELIGWDGKSFDMPPYYGIRATWWRNEAWGFGIEFSHDKAYAPDDEMAEAGFERLEFTDGHNIITANVSRRWIEGWGAATPYVSAGLGIAMPHVDVQPVGGEHTYGYQVTGPAARLTAGVNYPLTDRWSVFTEYQFTWSDNSADLDGGGSLDTTLYTNALNVGVGFKF</sequence>
<feature type="domain" description="Outer membrane protein beta-barrel" evidence="3">
    <location>
        <begin position="17"/>
        <end position="230"/>
    </location>
</feature>
<proteinExistence type="predicted"/>
<dbReference type="EMBL" id="FWFN01000005">
    <property type="protein sequence ID" value="SLN55994.1"/>
    <property type="molecule type" value="Genomic_DNA"/>
</dbReference>
<evidence type="ECO:0000256" key="1">
    <source>
        <dbReference type="ARBA" id="ARBA00022729"/>
    </source>
</evidence>
<dbReference type="InterPro" id="IPR011250">
    <property type="entry name" value="OMP/PagP_B-barrel"/>
</dbReference>
<evidence type="ECO:0000256" key="2">
    <source>
        <dbReference type="SAM" id="SignalP"/>
    </source>
</evidence>
<dbReference type="SUPFAM" id="SSF56925">
    <property type="entry name" value="OMPA-like"/>
    <property type="match status" value="1"/>
</dbReference>
<organism evidence="4 5">
    <name type="scientific">Pseudooceanicola marinus</name>
    <dbReference type="NCBI Taxonomy" id="396013"/>
    <lineage>
        <taxon>Bacteria</taxon>
        <taxon>Pseudomonadati</taxon>
        <taxon>Pseudomonadota</taxon>
        <taxon>Alphaproteobacteria</taxon>
        <taxon>Rhodobacterales</taxon>
        <taxon>Paracoccaceae</taxon>
        <taxon>Pseudooceanicola</taxon>
    </lineage>
</organism>
<keyword evidence="1 2" id="KW-0732">Signal</keyword>
<dbReference type="InterPro" id="IPR027385">
    <property type="entry name" value="Beta-barrel_OMP"/>
</dbReference>
<dbReference type="PROSITE" id="PS51318">
    <property type="entry name" value="TAT"/>
    <property type="match status" value="1"/>
</dbReference>
<name>A0A1X6ZMV7_9RHOB</name>
<dbReference type="Gene3D" id="2.40.160.20">
    <property type="match status" value="1"/>
</dbReference>
<evidence type="ECO:0000259" key="3">
    <source>
        <dbReference type="Pfam" id="PF13505"/>
    </source>
</evidence>
<feature type="chain" id="PRO_5012462713" description="Outer membrane protein beta-barrel domain-containing protein" evidence="2">
    <location>
        <begin position="21"/>
        <end position="230"/>
    </location>
</feature>
<keyword evidence="5" id="KW-1185">Reference proteome</keyword>
<dbReference type="InterPro" id="IPR006311">
    <property type="entry name" value="TAT_signal"/>
</dbReference>
<evidence type="ECO:0000313" key="5">
    <source>
        <dbReference type="Proteomes" id="UP000193963"/>
    </source>
</evidence>
<feature type="signal peptide" evidence="2">
    <location>
        <begin position="1"/>
        <end position="20"/>
    </location>
</feature>
<dbReference type="RefSeq" id="WP_085888791.1">
    <property type="nucleotide sequence ID" value="NZ_FWFN01000005.1"/>
</dbReference>
<evidence type="ECO:0000313" key="4">
    <source>
        <dbReference type="EMBL" id="SLN55994.1"/>
    </source>
</evidence>
<protein>
    <recommendedName>
        <fullName evidence="3">Outer membrane protein beta-barrel domain-containing protein</fullName>
    </recommendedName>
</protein>
<accession>A0A1X6ZMV7</accession>
<dbReference type="Proteomes" id="UP000193963">
    <property type="component" value="Unassembled WGS sequence"/>
</dbReference>
<dbReference type="Pfam" id="PF13505">
    <property type="entry name" value="OMP_b-brl"/>
    <property type="match status" value="1"/>
</dbReference>
<gene>
    <name evidence="4" type="ORF">PSM7751_02765</name>
</gene>
<reference evidence="4 5" key="1">
    <citation type="submission" date="2017-03" db="EMBL/GenBank/DDBJ databases">
        <authorList>
            <person name="Afonso C.L."/>
            <person name="Miller P.J."/>
            <person name="Scott M.A."/>
            <person name="Spackman E."/>
            <person name="Goraichik I."/>
            <person name="Dimitrov K.M."/>
            <person name="Suarez D.L."/>
            <person name="Swayne D.E."/>
        </authorList>
    </citation>
    <scope>NUCLEOTIDE SEQUENCE [LARGE SCALE GENOMIC DNA]</scope>
    <source>
        <strain evidence="4 5">CECT 7751</strain>
    </source>
</reference>